<dbReference type="Proteomes" id="UP000224567">
    <property type="component" value="Unassembled WGS sequence"/>
</dbReference>
<dbReference type="Gene3D" id="1.25.40.10">
    <property type="entry name" value="Tetratricopeptide repeat domain"/>
    <property type="match status" value="1"/>
</dbReference>
<dbReference type="InterPro" id="IPR002885">
    <property type="entry name" value="PPR_rpt"/>
</dbReference>
<dbReference type="EMBL" id="MLFT02000004">
    <property type="protein sequence ID" value="PHT50115.1"/>
    <property type="molecule type" value="Genomic_DNA"/>
</dbReference>
<dbReference type="PANTHER" id="PTHR31115:SF3">
    <property type="entry name" value="EXPRESSED PROTEIN"/>
    <property type="match status" value="1"/>
</dbReference>
<keyword evidence="3" id="KW-1185">Reference proteome</keyword>
<dbReference type="PANTHER" id="PTHR31115">
    <property type="entry name" value="OS05G0107300 PROTEIN"/>
    <property type="match status" value="1"/>
</dbReference>
<proteinExistence type="predicted"/>
<organism evidence="2 3">
    <name type="scientific">Capsicum baccatum</name>
    <name type="common">Peruvian pepper</name>
    <dbReference type="NCBI Taxonomy" id="33114"/>
    <lineage>
        <taxon>Eukaryota</taxon>
        <taxon>Viridiplantae</taxon>
        <taxon>Streptophyta</taxon>
        <taxon>Embryophyta</taxon>
        <taxon>Tracheophyta</taxon>
        <taxon>Spermatophyta</taxon>
        <taxon>Magnoliopsida</taxon>
        <taxon>eudicotyledons</taxon>
        <taxon>Gunneridae</taxon>
        <taxon>Pentapetalae</taxon>
        <taxon>asterids</taxon>
        <taxon>lamiids</taxon>
        <taxon>Solanales</taxon>
        <taxon>Solanaceae</taxon>
        <taxon>Solanoideae</taxon>
        <taxon>Capsiceae</taxon>
        <taxon>Capsicum</taxon>
    </lineage>
</organism>
<keyword evidence="1" id="KW-0677">Repeat</keyword>
<protein>
    <submittedName>
        <fullName evidence="2">Pentatricopeptide repeat-containing protein</fullName>
    </submittedName>
</protein>
<sequence>MLSMLIELVVPVSWSKSSAGKMNMFLDSAFATVRVSCCKGGKPPTRKLSDRRAYKRQKHATMNAAADFLVGSDDGREKLLAAASAVANTAQALSSSFWKQMEQLFHFISEIDTTFLRQQLGDLKFGSWVESFIHETGIQLDDYLTISLIDLYAKCGSIDKAYKLFRGLKKKDLAGYTAMILGCGINGRANDAILLFDEMMNAETQFASIENYLMKIA</sequence>
<comment type="caution">
    <text evidence="2">The sequence shown here is derived from an EMBL/GenBank/DDBJ whole genome shotgun (WGS) entry which is preliminary data.</text>
</comment>
<dbReference type="NCBIfam" id="TIGR00756">
    <property type="entry name" value="PPR"/>
    <property type="match status" value="2"/>
</dbReference>
<dbReference type="AlphaFoldDB" id="A0A2G2WY23"/>
<dbReference type="InterPro" id="IPR011990">
    <property type="entry name" value="TPR-like_helical_dom_sf"/>
</dbReference>
<name>A0A2G2WY23_CAPBA</name>
<dbReference type="Pfam" id="PF01535">
    <property type="entry name" value="PPR"/>
    <property type="match status" value="2"/>
</dbReference>
<accession>A0A2G2WY23</accession>
<evidence type="ECO:0000313" key="3">
    <source>
        <dbReference type="Proteomes" id="UP000224567"/>
    </source>
</evidence>
<dbReference type="OrthoDB" id="185373at2759"/>
<reference evidence="3" key="2">
    <citation type="journal article" date="2017" name="J. Anim. Genet.">
        <title>Multiple reference genome sequences of hot pepper reveal the massive evolution of plant disease resistance genes by retroduplication.</title>
        <authorList>
            <person name="Kim S."/>
            <person name="Park J."/>
            <person name="Yeom S.-I."/>
            <person name="Kim Y.-M."/>
            <person name="Seo E."/>
            <person name="Kim K.-T."/>
            <person name="Kim M.-S."/>
            <person name="Lee J.M."/>
            <person name="Cheong K."/>
            <person name="Shin H.-S."/>
            <person name="Kim S.-B."/>
            <person name="Han K."/>
            <person name="Lee J."/>
            <person name="Park M."/>
            <person name="Lee H.-A."/>
            <person name="Lee H.-Y."/>
            <person name="Lee Y."/>
            <person name="Oh S."/>
            <person name="Lee J.H."/>
            <person name="Choi E."/>
            <person name="Choi E."/>
            <person name="Lee S.E."/>
            <person name="Jeon J."/>
            <person name="Kim H."/>
            <person name="Choi G."/>
            <person name="Song H."/>
            <person name="Lee J."/>
            <person name="Lee S.-C."/>
            <person name="Kwon J.-K."/>
            <person name="Lee H.-Y."/>
            <person name="Koo N."/>
            <person name="Hong Y."/>
            <person name="Kim R.W."/>
            <person name="Kang W.-H."/>
            <person name="Huh J.H."/>
            <person name="Kang B.-C."/>
            <person name="Yang T.-J."/>
            <person name="Lee Y.-H."/>
            <person name="Bennetzen J.L."/>
            <person name="Choi D."/>
        </authorList>
    </citation>
    <scope>NUCLEOTIDE SEQUENCE [LARGE SCALE GENOMIC DNA]</scope>
    <source>
        <strain evidence="3">cv. PBC81</strain>
    </source>
</reference>
<reference evidence="2 3" key="1">
    <citation type="journal article" date="2017" name="Genome Biol.">
        <title>New reference genome sequences of hot pepper reveal the massive evolution of plant disease-resistance genes by retroduplication.</title>
        <authorList>
            <person name="Kim S."/>
            <person name="Park J."/>
            <person name="Yeom S.I."/>
            <person name="Kim Y.M."/>
            <person name="Seo E."/>
            <person name="Kim K.T."/>
            <person name="Kim M.S."/>
            <person name="Lee J.M."/>
            <person name="Cheong K."/>
            <person name="Shin H.S."/>
            <person name="Kim S.B."/>
            <person name="Han K."/>
            <person name="Lee J."/>
            <person name="Park M."/>
            <person name="Lee H.A."/>
            <person name="Lee H.Y."/>
            <person name="Lee Y."/>
            <person name="Oh S."/>
            <person name="Lee J.H."/>
            <person name="Choi E."/>
            <person name="Choi E."/>
            <person name="Lee S.E."/>
            <person name="Jeon J."/>
            <person name="Kim H."/>
            <person name="Choi G."/>
            <person name="Song H."/>
            <person name="Lee J."/>
            <person name="Lee S.C."/>
            <person name="Kwon J.K."/>
            <person name="Lee H.Y."/>
            <person name="Koo N."/>
            <person name="Hong Y."/>
            <person name="Kim R.W."/>
            <person name="Kang W.H."/>
            <person name="Huh J.H."/>
            <person name="Kang B.C."/>
            <person name="Yang T.J."/>
            <person name="Lee Y.H."/>
            <person name="Bennetzen J.L."/>
            <person name="Choi D."/>
        </authorList>
    </citation>
    <scope>NUCLEOTIDE SEQUENCE [LARGE SCALE GENOMIC DNA]</scope>
    <source>
        <strain evidence="3">cv. PBC81</strain>
    </source>
</reference>
<dbReference type="STRING" id="33114.A0A2G2WY23"/>
<evidence type="ECO:0000313" key="2">
    <source>
        <dbReference type="EMBL" id="PHT50115.1"/>
    </source>
</evidence>
<evidence type="ECO:0000256" key="1">
    <source>
        <dbReference type="ARBA" id="ARBA00022737"/>
    </source>
</evidence>
<gene>
    <name evidence="2" type="ORF">CQW23_09862</name>
</gene>